<dbReference type="InParanoid" id="A0A0D2HR60"/>
<dbReference type="InterPro" id="IPR012910">
    <property type="entry name" value="Plug_dom"/>
</dbReference>
<dbReference type="InterPro" id="IPR000531">
    <property type="entry name" value="Beta-barrel_TonB"/>
</dbReference>
<dbReference type="PROSITE" id="PS52016">
    <property type="entry name" value="TONB_DEPENDENT_REC_3"/>
    <property type="match status" value="1"/>
</dbReference>
<dbReference type="Gene3D" id="2.170.130.10">
    <property type="entry name" value="TonB-dependent receptor, plug domain"/>
    <property type="match status" value="1"/>
</dbReference>
<dbReference type="Pfam" id="PF07715">
    <property type="entry name" value="Plug"/>
    <property type="match status" value="1"/>
</dbReference>
<dbReference type="SUPFAM" id="SSF56935">
    <property type="entry name" value="Porins"/>
    <property type="match status" value="1"/>
</dbReference>
<dbReference type="GO" id="GO:0009279">
    <property type="term" value="C:cell outer membrane"/>
    <property type="evidence" value="ECO:0007669"/>
    <property type="project" value="UniProtKB-SubCell"/>
</dbReference>
<feature type="signal peptide" evidence="13">
    <location>
        <begin position="1"/>
        <end position="29"/>
    </location>
</feature>
<evidence type="ECO:0000259" key="14">
    <source>
        <dbReference type="Pfam" id="PF00593"/>
    </source>
</evidence>
<feature type="domain" description="TonB-dependent receptor-like beta-barrel" evidence="14">
    <location>
        <begin position="257"/>
        <end position="681"/>
    </location>
</feature>
<evidence type="ECO:0000256" key="6">
    <source>
        <dbReference type="ARBA" id="ARBA00023077"/>
    </source>
</evidence>
<evidence type="ECO:0000256" key="4">
    <source>
        <dbReference type="ARBA" id="ARBA00022692"/>
    </source>
</evidence>
<dbReference type="EMBL" id="AZAC01000020">
    <property type="protein sequence ID" value="KIX12983.1"/>
    <property type="molecule type" value="Genomic_DNA"/>
</dbReference>
<evidence type="ECO:0000256" key="10">
    <source>
        <dbReference type="PROSITE-ProRule" id="PRU01360"/>
    </source>
</evidence>
<dbReference type="InterPro" id="IPR039426">
    <property type="entry name" value="TonB-dep_rcpt-like"/>
</dbReference>
<gene>
    <name evidence="16" type="ORF">X474_16125</name>
</gene>
<name>A0A0D2HR60_9BACT</name>
<evidence type="ECO:0000256" key="12">
    <source>
        <dbReference type="SAM" id="MobiDB-lite"/>
    </source>
</evidence>
<dbReference type="InterPro" id="IPR036942">
    <property type="entry name" value="Beta-barrel_TonB_sf"/>
</dbReference>
<keyword evidence="8" id="KW-0675">Receptor</keyword>
<keyword evidence="6 11" id="KW-0798">TonB box</keyword>
<dbReference type="Proteomes" id="UP000032233">
    <property type="component" value="Unassembled WGS sequence"/>
</dbReference>
<dbReference type="STRING" id="1429043.X474_16125"/>
<dbReference type="Gene3D" id="2.40.170.20">
    <property type="entry name" value="TonB-dependent receptor, beta-barrel domain"/>
    <property type="match status" value="1"/>
</dbReference>
<keyword evidence="17" id="KW-1185">Reference proteome</keyword>
<evidence type="ECO:0008006" key="18">
    <source>
        <dbReference type="Google" id="ProtNLM"/>
    </source>
</evidence>
<evidence type="ECO:0000256" key="9">
    <source>
        <dbReference type="ARBA" id="ARBA00023237"/>
    </source>
</evidence>
<comment type="caution">
    <text evidence="16">The sequence shown here is derived from an EMBL/GenBank/DDBJ whole genome shotgun (WGS) entry which is preliminary data.</text>
</comment>
<evidence type="ECO:0000256" key="7">
    <source>
        <dbReference type="ARBA" id="ARBA00023136"/>
    </source>
</evidence>
<evidence type="ECO:0000256" key="1">
    <source>
        <dbReference type="ARBA" id="ARBA00004571"/>
    </source>
</evidence>
<proteinExistence type="inferred from homology"/>
<evidence type="ECO:0000259" key="15">
    <source>
        <dbReference type="Pfam" id="PF07715"/>
    </source>
</evidence>
<evidence type="ECO:0000256" key="5">
    <source>
        <dbReference type="ARBA" id="ARBA00022729"/>
    </source>
</evidence>
<keyword evidence="3 10" id="KW-1134">Transmembrane beta strand</keyword>
<dbReference type="InterPro" id="IPR037066">
    <property type="entry name" value="Plug_dom_sf"/>
</dbReference>
<evidence type="ECO:0000256" key="3">
    <source>
        <dbReference type="ARBA" id="ARBA00022452"/>
    </source>
</evidence>
<keyword evidence="5 13" id="KW-0732">Signal</keyword>
<dbReference type="Pfam" id="PF00593">
    <property type="entry name" value="TonB_dep_Rec_b-barrel"/>
    <property type="match status" value="1"/>
</dbReference>
<dbReference type="AlphaFoldDB" id="A0A0D2HR60"/>
<organism evidence="16 17">
    <name type="scientific">Dethiosulfatarculus sandiegensis</name>
    <dbReference type="NCBI Taxonomy" id="1429043"/>
    <lineage>
        <taxon>Bacteria</taxon>
        <taxon>Pseudomonadati</taxon>
        <taxon>Thermodesulfobacteriota</taxon>
        <taxon>Desulfarculia</taxon>
        <taxon>Desulfarculales</taxon>
        <taxon>Desulfarculaceae</taxon>
        <taxon>Dethiosulfatarculus</taxon>
    </lineage>
</organism>
<evidence type="ECO:0000313" key="16">
    <source>
        <dbReference type="EMBL" id="KIX12983.1"/>
    </source>
</evidence>
<evidence type="ECO:0000256" key="8">
    <source>
        <dbReference type="ARBA" id="ARBA00023170"/>
    </source>
</evidence>
<keyword evidence="7 10" id="KW-0472">Membrane</keyword>
<evidence type="ECO:0000256" key="2">
    <source>
        <dbReference type="ARBA" id="ARBA00022448"/>
    </source>
</evidence>
<comment type="similarity">
    <text evidence="10 11">Belongs to the TonB-dependent receptor family.</text>
</comment>
<dbReference type="PANTHER" id="PTHR30069">
    <property type="entry name" value="TONB-DEPENDENT OUTER MEMBRANE RECEPTOR"/>
    <property type="match status" value="1"/>
</dbReference>
<keyword evidence="2 10" id="KW-0813">Transport</keyword>
<keyword evidence="4 10" id="KW-0812">Transmembrane</keyword>
<feature type="chain" id="PRO_5002243520" description="TonB-denpendent receptor" evidence="13">
    <location>
        <begin position="30"/>
        <end position="707"/>
    </location>
</feature>
<accession>A0A0D2HR60</accession>
<protein>
    <recommendedName>
        <fullName evidence="18">TonB-denpendent receptor</fullName>
    </recommendedName>
</protein>
<dbReference type="PANTHER" id="PTHR30069:SF29">
    <property type="entry name" value="HEMOGLOBIN AND HEMOGLOBIN-HAPTOGLOBIN-BINDING PROTEIN 1-RELATED"/>
    <property type="match status" value="1"/>
</dbReference>
<dbReference type="GO" id="GO:0015344">
    <property type="term" value="F:siderophore uptake transmembrane transporter activity"/>
    <property type="evidence" value="ECO:0007669"/>
    <property type="project" value="TreeGrafter"/>
</dbReference>
<dbReference type="OrthoDB" id="5409099at2"/>
<sequence length="707" mass="80018">MKRKGGAKIFNSILLAVSMTLLLTLPAWAIKANSQEKAKKETQKLGQMIVTAKEEGAQVNLKPTMQEIDLDKYQTIDMPQNVGDYLKNLILFDYRDTTNLVPGSDSFNMGAFSMSRFTMAVNGLDLRKTGGRNSSHIVDFAYLPPMLVKKIEVLPGPHWALYPAKSLGGVVNVVSRAPKLQKSVVPELKVSGSYKSYNTQNYTLLARGSAGQITYDAGYQLYKTDGYLRNTEAEVNTVLGRMGYVIPTGGHVAVTGSYSSNKRNDPVVNDPSRSDYDGDYPDVLGASRTIDQDPSWNGQCNRVRLDYQQPLNIGDVSAQAYYGEEYKNRGYIKKGVWTDWYTRWYQGGAKIQDTFKLAENHVTTIELDGQQASDGGEDRDDKHKRYQIYGSGLQHEWTIIPRLKLTLGLRYEHVNIWVSNNYITTEGPWIERNWDGIIPKSFLTYEMDDVAPWLRDTSLSLGVSRIWHAPDAHGIYNPQGRPTGAYLDPEHGVGIDAILQRRLFSSVQMRLNYSYYVINDYIAYNRSYAKYTPSRSHQVAPGMECKDYMINLDQMITQGVNLEFSGNITGDLSFYLGYAYLDMENQGDELAGIDTASDRAKYRVKAGLRYLLFENTSLLLDYQYQDKQVSEYSEEIAEDEWVVRRVAIDAHSLVNFGVQQRLFEKWGALQNGSLKFFVNNLFDETYEDARGYPSTDRTFGVALSFAM</sequence>
<dbReference type="GO" id="GO:0044718">
    <property type="term" value="P:siderophore transmembrane transport"/>
    <property type="evidence" value="ECO:0007669"/>
    <property type="project" value="TreeGrafter"/>
</dbReference>
<keyword evidence="9 10" id="KW-0998">Cell outer membrane</keyword>
<feature type="domain" description="TonB-dependent receptor plug" evidence="15">
    <location>
        <begin position="79"/>
        <end position="170"/>
    </location>
</feature>
<dbReference type="RefSeq" id="WP_044349908.1">
    <property type="nucleotide sequence ID" value="NZ_AZAC01000020.1"/>
</dbReference>
<comment type="subcellular location">
    <subcellularLocation>
        <location evidence="1 10">Cell outer membrane</location>
        <topology evidence="1 10">Multi-pass membrane protein</topology>
    </subcellularLocation>
</comment>
<reference evidence="16 17" key="1">
    <citation type="submission" date="2013-11" db="EMBL/GenBank/DDBJ databases">
        <title>Metagenomic analysis of a methanogenic consortium involved in long chain n-alkane degradation.</title>
        <authorList>
            <person name="Davidova I.A."/>
            <person name="Callaghan A.V."/>
            <person name="Wawrik B."/>
            <person name="Pruitt S."/>
            <person name="Marks C."/>
            <person name="Duncan K.E."/>
            <person name="Suflita J.M."/>
        </authorList>
    </citation>
    <scope>NUCLEOTIDE SEQUENCE [LARGE SCALE GENOMIC DNA]</scope>
    <source>
        <strain evidence="16 17">SPR</strain>
    </source>
</reference>
<feature type="region of interest" description="Disordered" evidence="12">
    <location>
        <begin position="257"/>
        <end position="277"/>
    </location>
</feature>
<evidence type="ECO:0000313" key="17">
    <source>
        <dbReference type="Proteomes" id="UP000032233"/>
    </source>
</evidence>
<evidence type="ECO:0000256" key="11">
    <source>
        <dbReference type="RuleBase" id="RU003357"/>
    </source>
</evidence>
<evidence type="ECO:0000256" key="13">
    <source>
        <dbReference type="SAM" id="SignalP"/>
    </source>
</evidence>